<dbReference type="EMBL" id="AWUE01019036">
    <property type="protein sequence ID" value="OMO76949.1"/>
    <property type="molecule type" value="Genomic_DNA"/>
</dbReference>
<reference evidence="2" key="1">
    <citation type="submission" date="2013-09" db="EMBL/GenBank/DDBJ databases">
        <title>Corchorus olitorius genome sequencing.</title>
        <authorList>
            <person name="Alam M."/>
            <person name="Haque M.S."/>
            <person name="Islam M.S."/>
            <person name="Emdad E.M."/>
            <person name="Islam M.M."/>
            <person name="Ahmed B."/>
            <person name="Halim A."/>
            <person name="Hossen Q.M.M."/>
            <person name="Hossain M.Z."/>
            <person name="Ahmed R."/>
            <person name="Khan M.M."/>
            <person name="Islam R."/>
            <person name="Rashid M.M."/>
            <person name="Khan S.A."/>
            <person name="Rahman M.S."/>
            <person name="Alam M."/>
            <person name="Yahiya A.S."/>
            <person name="Khan M.S."/>
            <person name="Azam M.S."/>
            <person name="Haque T."/>
            <person name="Lashkar M.Z.H."/>
            <person name="Akhand A.I."/>
            <person name="Morshed G."/>
            <person name="Roy S."/>
            <person name="Uddin K.S."/>
            <person name="Rabeya T."/>
            <person name="Hossain A.S."/>
            <person name="Chowdhury A."/>
            <person name="Snigdha A.R."/>
            <person name="Mortoza M.S."/>
            <person name="Matin S.A."/>
            <person name="Hoque S.M.E."/>
            <person name="Islam M.K."/>
            <person name="Roy D.K."/>
            <person name="Haider R."/>
            <person name="Moosa M.M."/>
            <person name="Elias S.M."/>
            <person name="Hasan A.M."/>
            <person name="Jahan S."/>
            <person name="Shafiuddin M."/>
            <person name="Mahmood N."/>
            <person name="Shommy N.S."/>
        </authorList>
    </citation>
    <scope>NUCLEOTIDE SEQUENCE [LARGE SCALE GENOMIC DNA]</scope>
    <source>
        <strain evidence="2">cv. O-4</strain>
    </source>
</reference>
<dbReference type="OrthoDB" id="1894463at2759"/>
<organism evidence="1 2">
    <name type="scientific">Corchorus olitorius</name>
    <dbReference type="NCBI Taxonomy" id="93759"/>
    <lineage>
        <taxon>Eukaryota</taxon>
        <taxon>Viridiplantae</taxon>
        <taxon>Streptophyta</taxon>
        <taxon>Embryophyta</taxon>
        <taxon>Tracheophyta</taxon>
        <taxon>Spermatophyta</taxon>
        <taxon>Magnoliopsida</taxon>
        <taxon>eudicotyledons</taxon>
        <taxon>Gunneridae</taxon>
        <taxon>Pentapetalae</taxon>
        <taxon>rosids</taxon>
        <taxon>malvids</taxon>
        <taxon>Malvales</taxon>
        <taxon>Malvaceae</taxon>
        <taxon>Grewioideae</taxon>
        <taxon>Apeibeae</taxon>
        <taxon>Corchorus</taxon>
    </lineage>
</organism>
<proteinExistence type="predicted"/>
<protein>
    <submittedName>
        <fullName evidence="1">F-box family protein</fullName>
    </submittedName>
</protein>
<name>A0A1R3I325_9ROSI</name>
<comment type="caution">
    <text evidence="1">The sequence shown here is derived from an EMBL/GenBank/DDBJ whole genome shotgun (WGS) entry which is preliminary data.</text>
</comment>
<evidence type="ECO:0000313" key="2">
    <source>
        <dbReference type="Proteomes" id="UP000187203"/>
    </source>
</evidence>
<sequence>MGNRKSVDGLKELCLQCVSATVCHSDGSIEIWRMKQYGVKESWIKDDVIHGYMPIILNSTEASSMYARPWKKSTESKEVVQVVCVMKNGEILLQYMK</sequence>
<keyword evidence="2" id="KW-1185">Reference proteome</keyword>
<evidence type="ECO:0000313" key="1">
    <source>
        <dbReference type="EMBL" id="OMO76949.1"/>
    </source>
</evidence>
<gene>
    <name evidence="1" type="ORF">COLO4_25429</name>
</gene>
<dbReference type="Proteomes" id="UP000187203">
    <property type="component" value="Unassembled WGS sequence"/>
</dbReference>
<dbReference type="AlphaFoldDB" id="A0A1R3I325"/>
<accession>A0A1R3I325</accession>